<dbReference type="SUPFAM" id="SSF50129">
    <property type="entry name" value="GroES-like"/>
    <property type="match status" value="1"/>
</dbReference>
<reference evidence="4" key="2">
    <citation type="journal article" date="2014" name="ISME J.">
        <title>Microbial stratification in low pH oxic and suboxic macroscopic growths along an acid mine drainage.</title>
        <authorList>
            <person name="Mendez-Garcia C."/>
            <person name="Mesa V."/>
            <person name="Sprenger R.R."/>
            <person name="Richter M."/>
            <person name="Diez M.S."/>
            <person name="Solano J."/>
            <person name="Bargiela R."/>
            <person name="Golyshina O.V."/>
            <person name="Manteca A."/>
            <person name="Ramos J.L."/>
            <person name="Gallego J.R."/>
            <person name="Llorente I."/>
            <person name="Martins Dos Santos V.A."/>
            <person name="Jensen O.N."/>
            <person name="Pelaez A.I."/>
            <person name="Sanchez J."/>
            <person name="Ferrer M."/>
        </authorList>
    </citation>
    <scope>NUCLEOTIDE SEQUENCE</scope>
</reference>
<dbReference type="InterPro" id="IPR013149">
    <property type="entry name" value="ADH-like_C"/>
</dbReference>
<accession>T0ZFK8</accession>
<reference evidence="4" key="1">
    <citation type="submission" date="2013-08" db="EMBL/GenBank/DDBJ databases">
        <authorList>
            <person name="Mendez C."/>
            <person name="Richter M."/>
            <person name="Ferrer M."/>
            <person name="Sanchez J."/>
        </authorList>
    </citation>
    <scope>NUCLEOTIDE SEQUENCE</scope>
</reference>
<dbReference type="Gene3D" id="3.40.50.720">
    <property type="entry name" value="NAD(P)-binding Rossmann-like Domain"/>
    <property type="match status" value="1"/>
</dbReference>
<evidence type="ECO:0000313" key="4">
    <source>
        <dbReference type="EMBL" id="EQD43092.1"/>
    </source>
</evidence>
<gene>
    <name evidence="4" type="ORF">B2A_10027</name>
</gene>
<dbReference type="CDD" id="cd05276">
    <property type="entry name" value="p53_inducible_oxidoreductase"/>
    <property type="match status" value="1"/>
</dbReference>
<dbReference type="EMBL" id="AUZZ01007235">
    <property type="protein sequence ID" value="EQD43092.1"/>
    <property type="molecule type" value="Genomic_DNA"/>
</dbReference>
<name>T0ZFK8_9ZZZZ</name>
<dbReference type="InterPro" id="IPR014189">
    <property type="entry name" value="Quinone_OxRdtase_PIG3"/>
</dbReference>
<evidence type="ECO:0000256" key="1">
    <source>
        <dbReference type="ARBA" id="ARBA00022857"/>
    </source>
</evidence>
<comment type="caution">
    <text evidence="4">The sequence shown here is derived from an EMBL/GenBank/DDBJ whole genome shotgun (WGS) entry which is preliminary data.</text>
</comment>
<organism evidence="4">
    <name type="scientific">mine drainage metagenome</name>
    <dbReference type="NCBI Taxonomy" id="410659"/>
    <lineage>
        <taxon>unclassified sequences</taxon>
        <taxon>metagenomes</taxon>
        <taxon>ecological metagenomes</taxon>
    </lineage>
</organism>
<proteinExistence type="predicted"/>
<keyword evidence="2" id="KW-0560">Oxidoreductase</keyword>
<keyword evidence="1" id="KW-0521">NADP</keyword>
<dbReference type="InterPro" id="IPR036291">
    <property type="entry name" value="NAD(P)-bd_dom_sf"/>
</dbReference>
<dbReference type="GO" id="GO:0070402">
    <property type="term" value="F:NADPH binding"/>
    <property type="evidence" value="ECO:0007669"/>
    <property type="project" value="TreeGrafter"/>
</dbReference>
<dbReference type="GO" id="GO:0016651">
    <property type="term" value="F:oxidoreductase activity, acting on NAD(P)H"/>
    <property type="evidence" value="ECO:0007669"/>
    <property type="project" value="TreeGrafter"/>
</dbReference>
<protein>
    <submittedName>
        <fullName evidence="4">Zinc-containing alcohol dehydrogenase</fullName>
    </submittedName>
</protein>
<dbReference type="PANTHER" id="PTHR48106">
    <property type="entry name" value="QUINONE OXIDOREDUCTASE PIG3-RELATED"/>
    <property type="match status" value="1"/>
</dbReference>
<dbReference type="SUPFAM" id="SSF51735">
    <property type="entry name" value="NAD(P)-binding Rossmann-fold domains"/>
    <property type="match status" value="1"/>
</dbReference>
<dbReference type="NCBIfam" id="TIGR02824">
    <property type="entry name" value="quinone_pig3"/>
    <property type="match status" value="1"/>
</dbReference>
<dbReference type="Pfam" id="PF08240">
    <property type="entry name" value="ADH_N"/>
    <property type="match status" value="1"/>
</dbReference>
<evidence type="ECO:0000256" key="2">
    <source>
        <dbReference type="ARBA" id="ARBA00023002"/>
    </source>
</evidence>
<dbReference type="PANTHER" id="PTHR48106:SF8">
    <property type="entry name" value="OS02G0805600 PROTEIN"/>
    <property type="match status" value="1"/>
</dbReference>
<dbReference type="Pfam" id="PF00107">
    <property type="entry name" value="ADH_zinc_N"/>
    <property type="match status" value="1"/>
</dbReference>
<dbReference type="Gene3D" id="3.90.180.10">
    <property type="entry name" value="Medium-chain alcohol dehydrogenases, catalytic domain"/>
    <property type="match status" value="1"/>
</dbReference>
<feature type="domain" description="Enoyl reductase (ER)" evidence="3">
    <location>
        <begin position="11"/>
        <end position="324"/>
    </location>
</feature>
<dbReference type="InterPro" id="IPR013154">
    <property type="entry name" value="ADH-like_N"/>
</dbReference>
<sequence>MMRVIEIGTPGGPEVLRSAQRPRPLPRADEILIEVHAAGVNRPDLAQRAGAYPPPPGASDLPGLEVAGRIAALGSAVQGWRVGDALCALCNGGGYAEYVAVAAGQCLPLPPGLSMAEAAALPETFFTVWSNVFMRGHLAPGEVLLVHGGASGIGTTAIQLAHALGAEVYATAGNAQKCAACERLGARRCFNYRNEDFVAGLLAATADRGADVILDMVGGDYLPRNLAALAVGGRLLQIATQRGREAALDLALMMRKRLTLTGSTLRPQSAVTKAAIASALRAQAWPLLHDGRVRPVLHRVLPFAQAADAHRLLEQGEHVGKIVLALHPHATEPTPP</sequence>
<dbReference type="SMART" id="SM00829">
    <property type="entry name" value="PKS_ER"/>
    <property type="match status" value="1"/>
</dbReference>
<dbReference type="InterPro" id="IPR011032">
    <property type="entry name" value="GroES-like_sf"/>
</dbReference>
<evidence type="ECO:0000259" key="3">
    <source>
        <dbReference type="SMART" id="SM00829"/>
    </source>
</evidence>
<dbReference type="AlphaFoldDB" id="T0ZFK8"/>
<dbReference type="InterPro" id="IPR020843">
    <property type="entry name" value="ER"/>
</dbReference>